<dbReference type="InterPro" id="IPR028098">
    <property type="entry name" value="Glyco_trans_4-like_N"/>
</dbReference>
<dbReference type="SUPFAM" id="SSF53756">
    <property type="entry name" value="UDP-Glycosyltransferase/glycogen phosphorylase"/>
    <property type="match status" value="1"/>
</dbReference>
<dbReference type="CDD" id="cd03812">
    <property type="entry name" value="GT4_CapH-like"/>
    <property type="match status" value="1"/>
</dbReference>
<dbReference type="Pfam" id="PF13439">
    <property type="entry name" value="Glyco_transf_4"/>
    <property type="match status" value="1"/>
</dbReference>
<keyword evidence="3" id="KW-0808">Transferase</keyword>
<evidence type="ECO:0000313" key="4">
    <source>
        <dbReference type="Proteomes" id="UP000476064"/>
    </source>
</evidence>
<feature type="domain" description="Glycosyl transferase family 1" evidence="1">
    <location>
        <begin position="193"/>
        <end position="314"/>
    </location>
</feature>
<dbReference type="Proteomes" id="UP000476064">
    <property type="component" value="Chromosome"/>
</dbReference>
<keyword evidence="4" id="KW-1185">Reference proteome</keyword>
<gene>
    <name evidence="3" type="ORF">GXP70_19315</name>
</gene>
<feature type="domain" description="Glycosyltransferase subfamily 4-like N-terminal" evidence="2">
    <location>
        <begin position="16"/>
        <end position="181"/>
    </location>
</feature>
<dbReference type="AlphaFoldDB" id="A0A6C0FXU8"/>
<protein>
    <submittedName>
        <fullName evidence="3">Glycosyltransferase family 1 protein</fullName>
    </submittedName>
</protein>
<accession>A0A6C0FXU8</accession>
<dbReference type="RefSeq" id="WP_162358355.1">
    <property type="nucleotide sequence ID" value="NZ_CP048209.1"/>
</dbReference>
<dbReference type="PANTHER" id="PTHR45947">
    <property type="entry name" value="SULFOQUINOVOSYL TRANSFERASE SQD2"/>
    <property type="match status" value="1"/>
</dbReference>
<dbReference type="Gene3D" id="3.40.50.2000">
    <property type="entry name" value="Glycogen Phosphorylase B"/>
    <property type="match status" value="2"/>
</dbReference>
<dbReference type="Pfam" id="PF00534">
    <property type="entry name" value="Glycos_transf_1"/>
    <property type="match status" value="1"/>
</dbReference>
<organism evidence="3 4">
    <name type="scientific">Paenibacillus lycopersici</name>
    <dbReference type="NCBI Taxonomy" id="2704462"/>
    <lineage>
        <taxon>Bacteria</taxon>
        <taxon>Bacillati</taxon>
        <taxon>Bacillota</taxon>
        <taxon>Bacilli</taxon>
        <taxon>Bacillales</taxon>
        <taxon>Paenibacillaceae</taxon>
        <taxon>Paenibacillus</taxon>
    </lineage>
</organism>
<dbReference type="KEGG" id="plyc:GXP70_19315"/>
<dbReference type="PANTHER" id="PTHR45947:SF14">
    <property type="entry name" value="SLL1723 PROTEIN"/>
    <property type="match status" value="1"/>
</dbReference>
<evidence type="ECO:0000313" key="3">
    <source>
        <dbReference type="EMBL" id="QHT61918.1"/>
    </source>
</evidence>
<dbReference type="GO" id="GO:0016757">
    <property type="term" value="F:glycosyltransferase activity"/>
    <property type="evidence" value="ECO:0007669"/>
    <property type="project" value="InterPro"/>
</dbReference>
<proteinExistence type="predicted"/>
<dbReference type="InterPro" id="IPR001296">
    <property type="entry name" value="Glyco_trans_1"/>
</dbReference>
<dbReference type="InterPro" id="IPR050194">
    <property type="entry name" value="Glycosyltransferase_grp1"/>
</dbReference>
<reference evidence="3 4" key="1">
    <citation type="submission" date="2020-01" db="EMBL/GenBank/DDBJ databases">
        <title>Paenibacillus sp. nov., isolated from tomato rhizosphere.</title>
        <authorList>
            <person name="Weon H.-Y."/>
            <person name="Lee S.A."/>
        </authorList>
    </citation>
    <scope>NUCLEOTIDE SEQUENCE [LARGE SCALE GENOMIC DNA]</scope>
    <source>
        <strain evidence="3 4">12200R-189</strain>
    </source>
</reference>
<dbReference type="EMBL" id="CP048209">
    <property type="protein sequence ID" value="QHT61918.1"/>
    <property type="molecule type" value="Genomic_DNA"/>
</dbReference>
<evidence type="ECO:0000259" key="2">
    <source>
        <dbReference type="Pfam" id="PF13439"/>
    </source>
</evidence>
<sequence>MTHKIKVLHVVGKMHPGGIETLLMNVYRQCDRERFEFHFAVQTDEKAFYDDEIIALGGRLLRQPHPKDGLSAFKRTLAANIQANGPYAAVHSHIFAFSGYVLAIARELGIPVRISHSHNVQSGGRAAAKSLKRIAYNAYMRSLIRRNATYMLGCSKAACESLYGANCWRDGRVMVFPNAIAVEPYASLPPDRRQLRAKLGLPQGDAPLFAHIGRFAEQKNHAFLIDRFAEFAKREPGAGLLLVGDGPKREEIERKVKELGLSEQVAFLGLRSDVPELLGAVDGFVLPSLYEGLGIVLIEAQAAGIPCLVSDAVPEEADLRLGLFAKLKLTDDPAQWVDGFRRLAASTTPEWRSRLAALDRLGYNMTASVRRLEQLYGG</sequence>
<name>A0A6C0FXU8_9BACL</name>
<evidence type="ECO:0000259" key="1">
    <source>
        <dbReference type="Pfam" id="PF00534"/>
    </source>
</evidence>